<dbReference type="InterPro" id="IPR050263">
    <property type="entry name" value="Bact_Fimbrial_Adh_Pro"/>
</dbReference>
<dbReference type="InterPro" id="IPR036937">
    <property type="entry name" value="Adhesion_dom_fimbrial_sf"/>
</dbReference>
<feature type="chain" id="PRO_5028883751" evidence="1">
    <location>
        <begin position="24"/>
        <end position="192"/>
    </location>
</feature>
<accession>A0A6S7BT63</accession>
<dbReference type="RefSeq" id="WP_064526124.1">
    <property type="nucleotide sequence ID" value="NZ_CADIKW010000001.1"/>
</dbReference>
<dbReference type="SUPFAM" id="SSF49401">
    <property type="entry name" value="Bacterial adhesins"/>
    <property type="match status" value="1"/>
</dbReference>
<protein>
    <submittedName>
        <fullName evidence="3">Putative fimbrial-like protein YbgD</fullName>
    </submittedName>
</protein>
<name>A0A6S7BT63_9BURK</name>
<dbReference type="GO" id="GO:0009289">
    <property type="term" value="C:pilus"/>
    <property type="evidence" value="ECO:0007669"/>
    <property type="project" value="InterPro"/>
</dbReference>
<dbReference type="PANTHER" id="PTHR33420">
    <property type="entry name" value="FIMBRIAL SUBUNIT ELFA-RELATED"/>
    <property type="match status" value="1"/>
</dbReference>
<reference evidence="3 4" key="1">
    <citation type="submission" date="2020-04" db="EMBL/GenBank/DDBJ databases">
        <authorList>
            <person name="De Canck E."/>
        </authorList>
    </citation>
    <scope>NUCLEOTIDE SEQUENCE [LARGE SCALE GENOMIC DNA]</scope>
    <source>
        <strain evidence="3 4">LMG 26841</strain>
    </source>
</reference>
<sequence length="192" mass="19020">MLKKTLLATATTAALLGPVAAFAAGEFGQGTITFTGSIIEAPCSISAADSALNIDLGQISRKDLVGTGKFSASVPITIHLTGCSFEADTGAGANANGKLSKVGVSFAGTTSDAAKGMLTNTGNAANVAVQILGKDNATAVNFNTAPTAATAQQLTAGNTNVLNFFARLASTAATGVTAGTVSSSVTYTLTYF</sequence>
<dbReference type="InterPro" id="IPR008966">
    <property type="entry name" value="Adhesion_dom_sf"/>
</dbReference>
<feature type="domain" description="Fimbrial-type adhesion" evidence="2">
    <location>
        <begin position="32"/>
        <end position="191"/>
    </location>
</feature>
<evidence type="ECO:0000259" key="2">
    <source>
        <dbReference type="Pfam" id="PF00419"/>
    </source>
</evidence>
<keyword evidence="4" id="KW-1185">Reference proteome</keyword>
<evidence type="ECO:0000313" key="4">
    <source>
        <dbReference type="Proteomes" id="UP000494272"/>
    </source>
</evidence>
<proteinExistence type="predicted"/>
<keyword evidence="1" id="KW-0732">Signal</keyword>
<dbReference type="InterPro" id="IPR000259">
    <property type="entry name" value="Adhesion_dom_fimbrial"/>
</dbReference>
<dbReference type="AlphaFoldDB" id="A0A6S7BT63"/>
<dbReference type="PANTHER" id="PTHR33420:SF11">
    <property type="entry name" value="FIMBRIAL-LIKE PROTEIN"/>
    <property type="match status" value="1"/>
</dbReference>
<dbReference type="Proteomes" id="UP000494272">
    <property type="component" value="Unassembled WGS sequence"/>
</dbReference>
<feature type="signal peptide" evidence="1">
    <location>
        <begin position="1"/>
        <end position="23"/>
    </location>
</feature>
<dbReference type="GO" id="GO:0043709">
    <property type="term" value="P:cell adhesion involved in single-species biofilm formation"/>
    <property type="evidence" value="ECO:0007669"/>
    <property type="project" value="TreeGrafter"/>
</dbReference>
<dbReference type="Pfam" id="PF00419">
    <property type="entry name" value="Fimbrial"/>
    <property type="match status" value="1"/>
</dbReference>
<dbReference type="Gene3D" id="2.60.40.1090">
    <property type="entry name" value="Fimbrial-type adhesion domain"/>
    <property type="match status" value="1"/>
</dbReference>
<gene>
    <name evidence="3" type="primary">ybgD_2</name>
    <name evidence="3" type="ORF">LMG26841_00203</name>
</gene>
<evidence type="ECO:0000313" key="3">
    <source>
        <dbReference type="EMBL" id="CAB3816072.1"/>
    </source>
</evidence>
<organism evidence="3 4">
    <name type="scientific">Achromobacter dolens</name>
    <dbReference type="NCBI Taxonomy" id="1287738"/>
    <lineage>
        <taxon>Bacteria</taxon>
        <taxon>Pseudomonadati</taxon>
        <taxon>Pseudomonadota</taxon>
        <taxon>Betaproteobacteria</taxon>
        <taxon>Burkholderiales</taxon>
        <taxon>Alcaligenaceae</taxon>
        <taxon>Achromobacter</taxon>
    </lineage>
</organism>
<evidence type="ECO:0000256" key="1">
    <source>
        <dbReference type="SAM" id="SignalP"/>
    </source>
</evidence>
<dbReference type="GeneID" id="94353749"/>
<dbReference type="EMBL" id="CADIKW010000001">
    <property type="protein sequence ID" value="CAB3816072.1"/>
    <property type="molecule type" value="Genomic_DNA"/>
</dbReference>